<reference evidence="2" key="1">
    <citation type="journal article" date="2022" name="Mol. Ecol. Resour.">
        <title>The genomes of chicory, endive, great burdock and yacon provide insights into Asteraceae palaeo-polyploidization history and plant inulin production.</title>
        <authorList>
            <person name="Fan W."/>
            <person name="Wang S."/>
            <person name="Wang H."/>
            <person name="Wang A."/>
            <person name="Jiang F."/>
            <person name="Liu H."/>
            <person name="Zhao H."/>
            <person name="Xu D."/>
            <person name="Zhang Y."/>
        </authorList>
    </citation>
    <scope>NUCLEOTIDE SEQUENCE [LARGE SCALE GENOMIC DNA]</scope>
    <source>
        <strain evidence="2">cv. Niubang</strain>
    </source>
</reference>
<gene>
    <name evidence="1" type="ORF">L6452_06221</name>
</gene>
<sequence>MAILFFQRYVDERLPNGSENFCFNEQCNRSSAQKNLSHTTFLDRGESGLHFVKYHGLGNDFIMVNNLDSMDPIVTLEQAVKLCDRNFGIGGDGIIFAMPGSNGTDYTMRIFNSDGSEPEKQYRSRFS</sequence>
<evidence type="ECO:0000313" key="1">
    <source>
        <dbReference type="EMBL" id="KAI3758652.1"/>
    </source>
</evidence>
<name>A0ACB9EJL6_ARCLA</name>
<organism evidence="1 2">
    <name type="scientific">Arctium lappa</name>
    <name type="common">Greater burdock</name>
    <name type="synonym">Lappa major</name>
    <dbReference type="NCBI Taxonomy" id="4217"/>
    <lineage>
        <taxon>Eukaryota</taxon>
        <taxon>Viridiplantae</taxon>
        <taxon>Streptophyta</taxon>
        <taxon>Embryophyta</taxon>
        <taxon>Tracheophyta</taxon>
        <taxon>Spermatophyta</taxon>
        <taxon>Magnoliopsida</taxon>
        <taxon>eudicotyledons</taxon>
        <taxon>Gunneridae</taxon>
        <taxon>Pentapetalae</taxon>
        <taxon>asterids</taxon>
        <taxon>campanulids</taxon>
        <taxon>Asterales</taxon>
        <taxon>Asteraceae</taxon>
        <taxon>Carduoideae</taxon>
        <taxon>Cardueae</taxon>
        <taxon>Arctiinae</taxon>
        <taxon>Arctium</taxon>
    </lineage>
</organism>
<accession>A0ACB9EJL6</accession>
<keyword evidence="2" id="KW-1185">Reference proteome</keyword>
<evidence type="ECO:0000313" key="2">
    <source>
        <dbReference type="Proteomes" id="UP001055879"/>
    </source>
</evidence>
<protein>
    <submittedName>
        <fullName evidence="1">Uncharacterized protein</fullName>
    </submittedName>
</protein>
<dbReference type="EMBL" id="CM042048">
    <property type="protein sequence ID" value="KAI3758652.1"/>
    <property type="molecule type" value="Genomic_DNA"/>
</dbReference>
<proteinExistence type="predicted"/>
<comment type="caution">
    <text evidence="1">The sequence shown here is derived from an EMBL/GenBank/DDBJ whole genome shotgun (WGS) entry which is preliminary data.</text>
</comment>
<reference evidence="1 2" key="2">
    <citation type="journal article" date="2022" name="Mol. Ecol. Resour.">
        <title>The genomes of chicory, endive, great burdock and yacon provide insights into Asteraceae paleo-polyploidization history and plant inulin production.</title>
        <authorList>
            <person name="Fan W."/>
            <person name="Wang S."/>
            <person name="Wang H."/>
            <person name="Wang A."/>
            <person name="Jiang F."/>
            <person name="Liu H."/>
            <person name="Zhao H."/>
            <person name="Xu D."/>
            <person name="Zhang Y."/>
        </authorList>
    </citation>
    <scope>NUCLEOTIDE SEQUENCE [LARGE SCALE GENOMIC DNA]</scope>
    <source>
        <strain evidence="2">cv. Niubang</strain>
    </source>
</reference>
<dbReference type="Proteomes" id="UP001055879">
    <property type="component" value="Linkage Group LG02"/>
</dbReference>